<dbReference type="InterPro" id="IPR006710">
    <property type="entry name" value="Glyco_hydro_43"/>
</dbReference>
<dbReference type="EMBL" id="JAHSPG010000003">
    <property type="protein sequence ID" value="MBV4356918.1"/>
    <property type="molecule type" value="Genomic_DNA"/>
</dbReference>
<evidence type="ECO:0000313" key="9">
    <source>
        <dbReference type="EMBL" id="MBV4356918.1"/>
    </source>
</evidence>
<dbReference type="PANTHER" id="PTHR43772">
    <property type="entry name" value="ENDO-1,4-BETA-XYLANASE"/>
    <property type="match status" value="1"/>
</dbReference>
<keyword evidence="10" id="KW-1185">Reference proteome</keyword>
<keyword evidence="3" id="KW-0119">Carbohydrate metabolism</keyword>
<feature type="chain" id="PRO_5038482787" evidence="8">
    <location>
        <begin position="21"/>
        <end position="329"/>
    </location>
</feature>
<gene>
    <name evidence="9" type="ORF">KTO63_07175</name>
</gene>
<dbReference type="InterPro" id="IPR052176">
    <property type="entry name" value="Glycosyl_Hydrlase_43_Enz"/>
</dbReference>
<feature type="active site" description="Proton donor" evidence="5">
    <location>
        <position position="210"/>
    </location>
</feature>
<dbReference type="RefSeq" id="WP_217790551.1">
    <property type="nucleotide sequence ID" value="NZ_JAHSPG010000003.1"/>
</dbReference>
<reference evidence="9" key="1">
    <citation type="submission" date="2021-06" db="EMBL/GenBank/DDBJ databases">
        <authorList>
            <person name="Huq M.A."/>
        </authorList>
    </citation>
    <scope>NUCLEOTIDE SEQUENCE</scope>
    <source>
        <strain evidence="9">MAH-26</strain>
    </source>
</reference>
<evidence type="ECO:0000256" key="5">
    <source>
        <dbReference type="PIRSR" id="PIRSR606710-1"/>
    </source>
</evidence>
<evidence type="ECO:0000256" key="7">
    <source>
        <dbReference type="RuleBase" id="RU361187"/>
    </source>
</evidence>
<evidence type="ECO:0000256" key="4">
    <source>
        <dbReference type="ARBA" id="ARBA00023295"/>
    </source>
</evidence>
<evidence type="ECO:0000313" key="10">
    <source>
        <dbReference type="Proteomes" id="UP000812270"/>
    </source>
</evidence>
<sequence>MNYKSLIIAFAFGASLSSCAQSKKSDTPQPGQRERLAINLADPTMLYTGNTYYLFGTNDHNSGNGFIAYSSTDGDNWKEFTALTKGDAFGTTGFWAPQIFSYNNKWYMAYTANENIAIATADSPKGPFKQSTIKQLDAPVKQIDPFVFTDDNGKKYLYHVRLTNGNRIFVAEMNDDFSAINESTLKECISGAVNTQPWENAQNVDWTVTEGVTVLKHKGKYYMIYSANDFRNIDYAVGYAVADNPLGPWVKYSGNPIISRKDLGINGTGHGDFFTDKDGNLEYVFHTHNSNTTVGPRKTAVIKAAFVDGGDGTDKIVVDTKTFHYLLLP</sequence>
<dbReference type="Pfam" id="PF04616">
    <property type="entry name" value="Glyco_hydro_43"/>
    <property type="match status" value="1"/>
</dbReference>
<feature type="active site" description="Proton acceptor" evidence="5">
    <location>
        <position position="42"/>
    </location>
</feature>
<comment type="similarity">
    <text evidence="7">Belongs to the glycosyl hydrolase 43 family.</text>
</comment>
<feature type="signal peptide" evidence="8">
    <location>
        <begin position="1"/>
        <end position="20"/>
    </location>
</feature>
<dbReference type="GO" id="GO:0004553">
    <property type="term" value="F:hydrolase activity, hydrolyzing O-glycosyl compounds"/>
    <property type="evidence" value="ECO:0007669"/>
    <property type="project" value="InterPro"/>
</dbReference>
<dbReference type="CDD" id="cd08991">
    <property type="entry name" value="GH43_HoAraf43-like"/>
    <property type="match status" value="1"/>
</dbReference>
<accession>A0A9E2S5B6</accession>
<keyword evidence="2 7" id="KW-0378">Hydrolase</keyword>
<comment type="caution">
    <text evidence="9">The sequence shown here is derived from an EMBL/GenBank/DDBJ whole genome shotgun (WGS) entry which is preliminary data.</text>
</comment>
<evidence type="ECO:0000256" key="8">
    <source>
        <dbReference type="SAM" id="SignalP"/>
    </source>
</evidence>
<proteinExistence type="inferred from homology"/>
<keyword evidence="1" id="KW-0624">Polysaccharide degradation</keyword>
<keyword evidence="1" id="KW-0858">Xylan degradation</keyword>
<evidence type="ECO:0000256" key="2">
    <source>
        <dbReference type="ARBA" id="ARBA00022801"/>
    </source>
</evidence>
<evidence type="ECO:0000256" key="3">
    <source>
        <dbReference type="ARBA" id="ARBA00023277"/>
    </source>
</evidence>
<dbReference type="AlphaFoldDB" id="A0A9E2S5B6"/>
<evidence type="ECO:0000256" key="1">
    <source>
        <dbReference type="ARBA" id="ARBA00022651"/>
    </source>
</evidence>
<keyword evidence="8" id="KW-0732">Signal</keyword>
<dbReference type="GO" id="GO:0045493">
    <property type="term" value="P:xylan catabolic process"/>
    <property type="evidence" value="ECO:0007669"/>
    <property type="project" value="UniProtKB-KW"/>
</dbReference>
<keyword evidence="4 7" id="KW-0326">Glycosidase</keyword>
<dbReference type="PROSITE" id="PS51257">
    <property type="entry name" value="PROKAR_LIPOPROTEIN"/>
    <property type="match status" value="1"/>
</dbReference>
<dbReference type="Proteomes" id="UP000812270">
    <property type="component" value="Unassembled WGS sequence"/>
</dbReference>
<evidence type="ECO:0000256" key="6">
    <source>
        <dbReference type="PIRSR" id="PIRSR606710-2"/>
    </source>
</evidence>
<feature type="site" description="Important for catalytic activity, responsible for pKa modulation of the active site Glu and correct orientation of both the proton donor and substrate" evidence="6">
    <location>
        <position position="144"/>
    </location>
</feature>
<name>A0A9E2S5B6_9BACT</name>
<organism evidence="9 10">
    <name type="scientific">Pinibacter aurantiacus</name>
    <dbReference type="NCBI Taxonomy" id="2851599"/>
    <lineage>
        <taxon>Bacteria</taxon>
        <taxon>Pseudomonadati</taxon>
        <taxon>Bacteroidota</taxon>
        <taxon>Chitinophagia</taxon>
        <taxon>Chitinophagales</taxon>
        <taxon>Chitinophagaceae</taxon>
        <taxon>Pinibacter</taxon>
    </lineage>
</organism>
<dbReference type="PANTHER" id="PTHR43772:SF2">
    <property type="entry name" value="PUTATIVE (AFU_ORTHOLOGUE AFUA_2G04480)-RELATED"/>
    <property type="match status" value="1"/>
</dbReference>
<protein>
    <submittedName>
        <fullName evidence="9">Glycoside hydrolase family 43 protein</fullName>
    </submittedName>
</protein>